<comment type="caution">
    <text evidence="2">The sequence shown here is derived from an EMBL/GenBank/DDBJ whole genome shotgun (WGS) entry which is preliminary data.</text>
</comment>
<dbReference type="Pfam" id="PF12771">
    <property type="entry name" value="SusD-like_2"/>
    <property type="match status" value="2"/>
</dbReference>
<accession>A0ABV2SU57</accession>
<dbReference type="InterPro" id="IPR041662">
    <property type="entry name" value="SusD-like_2"/>
</dbReference>
<dbReference type="SUPFAM" id="SSF48452">
    <property type="entry name" value="TPR-like"/>
    <property type="match status" value="1"/>
</dbReference>
<evidence type="ECO:0000313" key="3">
    <source>
        <dbReference type="Proteomes" id="UP001549799"/>
    </source>
</evidence>
<evidence type="ECO:0000313" key="2">
    <source>
        <dbReference type="EMBL" id="MET6989804.1"/>
    </source>
</evidence>
<name>A0ABV2SU57_9FLAO</name>
<proteinExistence type="predicted"/>
<gene>
    <name evidence="2" type="ORF">ABXZ36_03985</name>
</gene>
<evidence type="ECO:0000256" key="1">
    <source>
        <dbReference type="SAM" id="SignalP"/>
    </source>
</evidence>
<organism evidence="2 3">
    <name type="scientific">Sediminicola arcticus</name>
    <dbReference type="NCBI Taxonomy" id="1574308"/>
    <lineage>
        <taxon>Bacteria</taxon>
        <taxon>Pseudomonadati</taxon>
        <taxon>Bacteroidota</taxon>
        <taxon>Flavobacteriia</taxon>
        <taxon>Flavobacteriales</taxon>
        <taxon>Flavobacteriaceae</taxon>
        <taxon>Sediminicola</taxon>
    </lineage>
</organism>
<keyword evidence="2" id="KW-0449">Lipoprotein</keyword>
<reference evidence="2 3" key="1">
    <citation type="submission" date="2024-07" db="EMBL/GenBank/DDBJ databases">
        <title>The genome sequence of type strain Sediminicola arcticus GDMCC 1.2805.</title>
        <authorList>
            <person name="Liu Y."/>
        </authorList>
    </citation>
    <scope>NUCLEOTIDE SEQUENCE [LARGE SCALE GENOMIC DNA]</scope>
    <source>
        <strain evidence="2 3">GDMCC 1.2805</strain>
    </source>
</reference>
<dbReference type="Gene3D" id="1.25.40.390">
    <property type="match status" value="2"/>
</dbReference>
<dbReference type="EMBL" id="JBEXAE010000002">
    <property type="protein sequence ID" value="MET6989804.1"/>
    <property type="molecule type" value="Genomic_DNA"/>
</dbReference>
<feature type="signal peptide" evidence="1">
    <location>
        <begin position="1"/>
        <end position="20"/>
    </location>
</feature>
<dbReference type="PROSITE" id="PS51257">
    <property type="entry name" value="PROKAR_LIPOPROTEIN"/>
    <property type="match status" value="1"/>
</dbReference>
<feature type="chain" id="PRO_5045335541" evidence="1">
    <location>
        <begin position="21"/>
        <end position="563"/>
    </location>
</feature>
<keyword evidence="1" id="KW-0732">Signal</keyword>
<dbReference type="InterPro" id="IPR011990">
    <property type="entry name" value="TPR-like_helical_dom_sf"/>
</dbReference>
<protein>
    <submittedName>
        <fullName evidence="2">SusD/RagB family nutrient-binding outer membrane lipoprotein</fullName>
    </submittedName>
</protein>
<dbReference type="RefSeq" id="WP_354614195.1">
    <property type="nucleotide sequence ID" value="NZ_JBEXAE010000002.1"/>
</dbReference>
<keyword evidence="3" id="KW-1185">Reference proteome</keyword>
<sequence>MKIFIKNLVLTMFSAGILFSCETTELDLTSDPNAVSPDQASADFYLNRIQEEFARFNNAIGTNGAEVTRMEYMGTRLYQQAYSPASQDFEWSVAYSSMLTDIAAMNELATEDNFRRHIGIGQVIKAFTAVTLVDFYGDVPYSEAIGGIENLNPSVDGGAAIYSAALSLLDEAIANFTATDNAAEPSNDYYYAGDWDNWVKLANSLKLKIYAQSRLVDSGAVAAFNAIITNGNYMTSVSEDFQFTWGTNVVNPDSRHPNYVTNYTPQGANTYMSNWMMNYMDNSKVDNGVGIYEGSDPRIRYYYYRQSETTPGASDSDGPNQQTLSCSVEPAPAHYVAGNFTFCSLPNGYWGRDHGDDDGTPPDGQIRTTYGVYPAGGEFDDSTYEAVDLGSGAGGAGILPIFLAQTVDFLRAEIAFVSNDLAGARTHLTNGIQKSIDKTVAFGPLDAGADLSLAPTQDDIDDYIAEVQAIYDAAAGNDKLNLIAKEFLVATFGNGIDGYNFYRRTGYPNDLQPNLEPDPGLFIRSFLYPAVFANNNSSVTQKTNVTQKVFWDNNPDAGFPLSN</sequence>
<dbReference type="Proteomes" id="UP001549799">
    <property type="component" value="Unassembled WGS sequence"/>
</dbReference>